<organism evidence="2 3">
    <name type="scientific">Rhodovulum marinum</name>
    <dbReference type="NCBI Taxonomy" id="320662"/>
    <lineage>
        <taxon>Bacteria</taxon>
        <taxon>Pseudomonadati</taxon>
        <taxon>Pseudomonadota</taxon>
        <taxon>Alphaproteobacteria</taxon>
        <taxon>Rhodobacterales</taxon>
        <taxon>Paracoccaceae</taxon>
        <taxon>Rhodovulum</taxon>
    </lineage>
</organism>
<reference evidence="2 3" key="1">
    <citation type="submission" date="2019-03" db="EMBL/GenBank/DDBJ databases">
        <title>Genomic Encyclopedia of Type Strains, Phase IV (KMG-IV): sequencing the most valuable type-strain genomes for metagenomic binning, comparative biology and taxonomic classification.</title>
        <authorList>
            <person name="Goeker M."/>
        </authorList>
    </citation>
    <scope>NUCLEOTIDE SEQUENCE [LARGE SCALE GENOMIC DNA]</scope>
    <source>
        <strain evidence="2 3">DSM 18063</strain>
    </source>
</reference>
<dbReference type="Pfam" id="PF10658">
    <property type="entry name" value="DUF2484"/>
    <property type="match status" value="1"/>
</dbReference>
<name>A0A4R2Q3Y2_9RHOB</name>
<dbReference type="AlphaFoldDB" id="A0A4R2Q3Y2"/>
<evidence type="ECO:0000256" key="1">
    <source>
        <dbReference type="SAM" id="Phobius"/>
    </source>
</evidence>
<gene>
    <name evidence="2" type="ORF">EV662_102322</name>
</gene>
<evidence type="ECO:0000313" key="3">
    <source>
        <dbReference type="Proteomes" id="UP000294835"/>
    </source>
</evidence>
<protein>
    <submittedName>
        <fullName evidence="2">Uncharacterized protein DUF2484</fullName>
    </submittedName>
</protein>
<keyword evidence="1" id="KW-0812">Transmembrane</keyword>
<comment type="caution">
    <text evidence="2">The sequence shown here is derived from an EMBL/GenBank/DDBJ whole genome shotgun (WGS) entry which is preliminary data.</text>
</comment>
<feature type="transmembrane region" description="Helical" evidence="1">
    <location>
        <begin position="53"/>
        <end position="72"/>
    </location>
</feature>
<sequence length="86" mass="9253">MTLSLVLACVWVVIAAALGLLPARFHWPAAYGLIAVGIPIVGYVTYQNGPLPGLIALGAGASVVRWPLVYFARWLARPLRRRQGGE</sequence>
<keyword evidence="1" id="KW-1133">Transmembrane helix</keyword>
<keyword evidence="1" id="KW-0472">Membrane</keyword>
<keyword evidence="3" id="KW-1185">Reference proteome</keyword>
<evidence type="ECO:0000313" key="2">
    <source>
        <dbReference type="EMBL" id="TCP43129.1"/>
    </source>
</evidence>
<dbReference type="Proteomes" id="UP000294835">
    <property type="component" value="Unassembled WGS sequence"/>
</dbReference>
<dbReference type="InterPro" id="IPR018919">
    <property type="entry name" value="DUF2484"/>
</dbReference>
<proteinExistence type="predicted"/>
<accession>A0A4R2Q3Y2</accession>
<dbReference type="OrthoDB" id="7862849at2"/>
<feature type="transmembrane region" description="Helical" evidence="1">
    <location>
        <begin position="29"/>
        <end position="46"/>
    </location>
</feature>
<dbReference type="EMBL" id="SLXP01000002">
    <property type="protein sequence ID" value="TCP43129.1"/>
    <property type="molecule type" value="Genomic_DNA"/>
</dbReference>
<dbReference type="RefSeq" id="WP_132460979.1">
    <property type="nucleotide sequence ID" value="NZ_SLXP01000002.1"/>
</dbReference>